<evidence type="ECO:0000256" key="6">
    <source>
        <dbReference type="ARBA" id="ARBA00023136"/>
    </source>
</evidence>
<keyword evidence="4 7" id="KW-0812">Transmembrane</keyword>
<evidence type="ECO:0000256" key="5">
    <source>
        <dbReference type="ARBA" id="ARBA00022989"/>
    </source>
</evidence>
<evidence type="ECO:0000256" key="3">
    <source>
        <dbReference type="ARBA" id="ARBA00022475"/>
    </source>
</evidence>
<feature type="transmembrane region" description="Helical" evidence="7">
    <location>
        <begin position="271"/>
        <end position="291"/>
    </location>
</feature>
<dbReference type="STRING" id="1617426.TR69_WS6001000295"/>
<reference evidence="9 10" key="1">
    <citation type="submission" date="2015-02" db="EMBL/GenBank/DDBJ databases">
        <title>Improved understanding of the partial-nitritation anammox process through 23 genomes representing the majority of the microbial community.</title>
        <authorList>
            <person name="Speth D.R."/>
            <person name="In T Zandt M."/>
            <person name="Guerrero Cruz S."/>
            <person name="Jetten M.S."/>
            <person name="Dutilh B.E."/>
        </authorList>
    </citation>
    <scope>NUCLEOTIDE SEQUENCE [LARGE SCALE GENOMIC DNA]</scope>
    <source>
        <strain evidence="9">OLB20</strain>
    </source>
</reference>
<keyword evidence="3" id="KW-1003">Cell membrane</keyword>
<feature type="transmembrane region" description="Helical" evidence="7">
    <location>
        <begin position="217"/>
        <end position="233"/>
    </location>
</feature>
<feature type="transmembrane region" description="Helical" evidence="7">
    <location>
        <begin position="160"/>
        <end position="181"/>
    </location>
</feature>
<dbReference type="EMBL" id="JYNZ01000002">
    <property type="protein sequence ID" value="KXK27419.1"/>
    <property type="molecule type" value="Genomic_DNA"/>
</dbReference>
<dbReference type="InterPro" id="IPR050171">
    <property type="entry name" value="MFS_Transporters"/>
</dbReference>
<feature type="transmembrane region" description="Helical" evidence="7">
    <location>
        <begin position="239"/>
        <end position="259"/>
    </location>
</feature>
<keyword evidence="5 7" id="KW-1133">Transmembrane helix</keyword>
<dbReference type="Gene3D" id="1.20.1250.20">
    <property type="entry name" value="MFS general substrate transporter like domains"/>
    <property type="match status" value="2"/>
</dbReference>
<dbReference type="AlphaFoldDB" id="A0A136M0I7"/>
<feature type="transmembrane region" description="Helical" evidence="7">
    <location>
        <begin position="339"/>
        <end position="372"/>
    </location>
</feature>
<name>A0A136M0I7_9BACT</name>
<evidence type="ECO:0000256" key="1">
    <source>
        <dbReference type="ARBA" id="ARBA00004651"/>
    </source>
</evidence>
<dbReference type="Pfam" id="PF07690">
    <property type="entry name" value="MFS_1"/>
    <property type="match status" value="1"/>
</dbReference>
<dbReference type="InterPro" id="IPR011701">
    <property type="entry name" value="MFS"/>
</dbReference>
<dbReference type="GO" id="GO:0005886">
    <property type="term" value="C:plasma membrane"/>
    <property type="evidence" value="ECO:0007669"/>
    <property type="project" value="UniProtKB-SubCell"/>
</dbReference>
<evidence type="ECO:0000313" key="10">
    <source>
        <dbReference type="Proteomes" id="UP000070457"/>
    </source>
</evidence>
<dbReference type="InterPro" id="IPR036259">
    <property type="entry name" value="MFS_trans_sf"/>
</dbReference>
<evidence type="ECO:0000259" key="8">
    <source>
        <dbReference type="PROSITE" id="PS50850"/>
    </source>
</evidence>
<feature type="domain" description="Major facilitator superfamily (MFS) profile" evidence="8">
    <location>
        <begin position="163"/>
        <end position="374"/>
    </location>
</feature>
<evidence type="ECO:0000256" key="4">
    <source>
        <dbReference type="ARBA" id="ARBA00022692"/>
    </source>
</evidence>
<dbReference type="SUPFAM" id="SSF103473">
    <property type="entry name" value="MFS general substrate transporter"/>
    <property type="match status" value="2"/>
</dbReference>
<evidence type="ECO:0000313" key="9">
    <source>
        <dbReference type="EMBL" id="KXK27419.1"/>
    </source>
</evidence>
<organism evidence="9 10">
    <name type="scientific">candidate division WS6 bacterium OLB20</name>
    <dbReference type="NCBI Taxonomy" id="1617426"/>
    <lineage>
        <taxon>Bacteria</taxon>
        <taxon>Candidatus Dojkabacteria</taxon>
    </lineage>
</organism>
<dbReference type="Proteomes" id="UP000070457">
    <property type="component" value="Unassembled WGS sequence"/>
</dbReference>
<sequence length="374" mass="41436">MNRKTIIYYSTSRALANVSLGLVTVFGTLSIFQIFNNSLVHALAPLALIHLLHGLLVPLTADFIGRVGTRTSIIIGSVLMLAGQLPLMLLASDNYAPVLVYIALNAIGRPLMFTPVLYYVARLTDARKRGSEYGLIRAIILVSIVIYPALGGIVSASFGVAGLITASAMFALLSIVPLFAIETFRFRYTGKVFKLLTHKAFRRASTLAIMNQPIDQFEHLWVVYVFLLLGSSYQDFGYLFTAILIISVGLSLLIGRFLDKHNRRTFLRRDSLLLFFSWIMRTLATSAPGVFVSDIVYKLNANLKDSAYIVLTYDLMTAKKHRDAQLDEHIVVREMVTNIAAAVAIMFGAVIVLNFGFEAAFLFAALISLFFLFV</sequence>
<feature type="transmembrane region" description="Helical" evidence="7">
    <location>
        <begin position="12"/>
        <end position="35"/>
    </location>
</feature>
<comment type="subcellular location">
    <subcellularLocation>
        <location evidence="1">Cell membrane</location>
        <topology evidence="1">Multi-pass membrane protein</topology>
    </subcellularLocation>
</comment>
<protein>
    <submittedName>
        <fullName evidence="9">Major Facilitator Superfamily protein</fullName>
    </submittedName>
</protein>
<dbReference type="GO" id="GO:0022857">
    <property type="term" value="F:transmembrane transporter activity"/>
    <property type="evidence" value="ECO:0007669"/>
    <property type="project" value="InterPro"/>
</dbReference>
<dbReference type="PANTHER" id="PTHR23517">
    <property type="entry name" value="RESISTANCE PROTEIN MDTM, PUTATIVE-RELATED-RELATED"/>
    <property type="match status" value="1"/>
</dbReference>
<gene>
    <name evidence="9" type="ORF">TR69_WS6001000295</name>
</gene>
<evidence type="ECO:0000256" key="2">
    <source>
        <dbReference type="ARBA" id="ARBA00022448"/>
    </source>
</evidence>
<feature type="transmembrane region" description="Helical" evidence="7">
    <location>
        <begin position="133"/>
        <end position="154"/>
    </location>
</feature>
<dbReference type="InterPro" id="IPR020846">
    <property type="entry name" value="MFS_dom"/>
</dbReference>
<keyword evidence="6 7" id="KW-0472">Membrane</keyword>
<proteinExistence type="predicted"/>
<comment type="caution">
    <text evidence="9">The sequence shown here is derived from an EMBL/GenBank/DDBJ whole genome shotgun (WGS) entry which is preliminary data.</text>
</comment>
<evidence type="ECO:0000256" key="7">
    <source>
        <dbReference type="SAM" id="Phobius"/>
    </source>
</evidence>
<feature type="transmembrane region" description="Helical" evidence="7">
    <location>
        <begin position="98"/>
        <end position="121"/>
    </location>
</feature>
<feature type="transmembrane region" description="Helical" evidence="7">
    <location>
        <begin position="73"/>
        <end position="92"/>
    </location>
</feature>
<accession>A0A136M0I7</accession>
<keyword evidence="2" id="KW-0813">Transport</keyword>
<dbReference type="PROSITE" id="PS50850">
    <property type="entry name" value="MFS"/>
    <property type="match status" value="1"/>
</dbReference>
<feature type="transmembrane region" description="Helical" evidence="7">
    <location>
        <begin position="41"/>
        <end position="61"/>
    </location>
</feature>